<evidence type="ECO:0000313" key="4">
    <source>
        <dbReference type="EMBL" id="APG06572.1"/>
    </source>
</evidence>
<feature type="compositionally biased region" description="Low complexity" evidence="2">
    <location>
        <begin position="1"/>
        <end position="19"/>
    </location>
</feature>
<dbReference type="KEGG" id="lrz:BJI69_15085"/>
<dbReference type="PATRIC" id="fig|1440763.5.peg.1322"/>
<dbReference type="InterPro" id="IPR001375">
    <property type="entry name" value="Peptidase_S9_cat"/>
</dbReference>
<dbReference type="InterPro" id="IPR029058">
    <property type="entry name" value="AB_hydrolase_fold"/>
</dbReference>
<dbReference type="STRING" id="1440763.BJI69_15085"/>
<keyword evidence="4" id="KW-0624">Polysaccharide degradation</keyword>
<dbReference type="OrthoDB" id="9771666at2"/>
<dbReference type="EMBL" id="CP017480">
    <property type="protein sequence ID" value="APG06572.1"/>
    <property type="molecule type" value="Genomic_DNA"/>
</dbReference>
<evidence type="ECO:0000256" key="1">
    <source>
        <dbReference type="ARBA" id="ARBA00022801"/>
    </source>
</evidence>
<dbReference type="PANTHER" id="PTHR48081:SF6">
    <property type="entry name" value="PEPTIDASE S9 PROLYL OLIGOPEPTIDASE CATALYTIC DOMAIN-CONTAINING PROTEIN"/>
    <property type="match status" value="1"/>
</dbReference>
<protein>
    <submittedName>
        <fullName evidence="4">Xylanase</fullName>
    </submittedName>
</protein>
<dbReference type="SUPFAM" id="SSF53474">
    <property type="entry name" value="alpha/beta-Hydrolases"/>
    <property type="match status" value="1"/>
</dbReference>
<dbReference type="Pfam" id="PF00326">
    <property type="entry name" value="Peptidase_S9"/>
    <property type="match status" value="1"/>
</dbReference>
<feature type="region of interest" description="Disordered" evidence="2">
    <location>
        <begin position="1"/>
        <end position="29"/>
    </location>
</feature>
<dbReference type="Proteomes" id="UP000182987">
    <property type="component" value="Chromosome"/>
</dbReference>
<dbReference type="GO" id="GO:0045493">
    <property type="term" value="P:xylan catabolic process"/>
    <property type="evidence" value="ECO:0007669"/>
    <property type="project" value="UniProtKB-KW"/>
</dbReference>
<evidence type="ECO:0000256" key="2">
    <source>
        <dbReference type="SAM" id="MobiDB-lite"/>
    </source>
</evidence>
<reference evidence="5" key="1">
    <citation type="submission" date="2016-09" db="EMBL/GenBank/DDBJ databases">
        <authorList>
            <person name="Lysoe E."/>
        </authorList>
    </citation>
    <scope>NUCLEOTIDE SEQUENCE [LARGE SCALE GENOMIC DNA]</scope>
    <source>
        <strain evidence="5">LJ96T</strain>
    </source>
</reference>
<keyword evidence="4" id="KW-0119">Carbohydrate metabolism</keyword>
<organism evidence="4 5">
    <name type="scientific">Luteibacter rhizovicinus DSM 16549</name>
    <dbReference type="NCBI Taxonomy" id="1440763"/>
    <lineage>
        <taxon>Bacteria</taxon>
        <taxon>Pseudomonadati</taxon>
        <taxon>Pseudomonadota</taxon>
        <taxon>Gammaproteobacteria</taxon>
        <taxon>Lysobacterales</taxon>
        <taxon>Rhodanobacteraceae</taxon>
        <taxon>Luteibacter</taxon>
    </lineage>
</organism>
<keyword evidence="4" id="KW-0858">Xylan degradation</keyword>
<feature type="domain" description="Peptidase S9 prolyl oligopeptidase catalytic" evidence="3">
    <location>
        <begin position="138"/>
        <end position="273"/>
    </location>
</feature>
<dbReference type="GO" id="GO:0016798">
    <property type="term" value="F:hydrolase activity, acting on glycosyl bonds"/>
    <property type="evidence" value="ECO:0007669"/>
    <property type="project" value="UniProtKB-KW"/>
</dbReference>
<keyword evidence="4" id="KW-0326">Glycosidase</keyword>
<sequence>MAASASPQDSQASATAPATWQPPAPLTQVPLWPEGQVIARPPVTGPESVKNGATIENVTRPTMTVVPARGPSTGTTVVVFPGGGFRVLAMDGEGTEICDWLTSKGITCVLLKYRVPNSGPQWDGSCDCRREPTVHMALQDAQRAIRLIRQQASSLHVDPHKVGVIGFSAGGNMVADVSNASGKNYAPVDEADTLSARPDFAMALYPGRLWEGKGVVLNPTLHITAKTPPTFLVQAEDDPVDNVRNSVTYFLALKEHGVPVEMHLYATGGHAFALRKKDMPIGAWPQLAEKWMQSIGMLPAG</sequence>
<dbReference type="InterPro" id="IPR050300">
    <property type="entry name" value="GDXG_lipolytic_enzyme"/>
</dbReference>
<dbReference type="Gene3D" id="3.40.50.1820">
    <property type="entry name" value="alpha/beta hydrolase"/>
    <property type="match status" value="1"/>
</dbReference>
<evidence type="ECO:0000259" key="3">
    <source>
        <dbReference type="Pfam" id="PF00326"/>
    </source>
</evidence>
<evidence type="ECO:0000313" key="5">
    <source>
        <dbReference type="Proteomes" id="UP000182987"/>
    </source>
</evidence>
<name>A0A0G9HDA6_9GAMM</name>
<keyword evidence="1 4" id="KW-0378">Hydrolase</keyword>
<accession>A0A0G9HDA6</accession>
<dbReference type="AlphaFoldDB" id="A0A0G9HDA6"/>
<dbReference type="PANTHER" id="PTHR48081">
    <property type="entry name" value="AB HYDROLASE SUPERFAMILY PROTEIN C4A8.06C"/>
    <property type="match status" value="1"/>
</dbReference>
<proteinExistence type="predicted"/>
<keyword evidence="5" id="KW-1185">Reference proteome</keyword>
<gene>
    <name evidence="4" type="ORF">BJI69_15085</name>
</gene>